<gene>
    <name evidence="5" type="ORF">H0266_15565</name>
</gene>
<keyword evidence="1 5" id="KW-0808">Transferase</keyword>
<name>A0A838CWK8_9BACI</name>
<sequence>MMGITVNQLEYEDEKALFDFEKENRIYSETMVPSRGEDYYDFDTFMIRHRQLLDEQLEGEAFFFLIRNSDGNILGRMNVVDIDSSRTTGHIGYRVGKQHTGKGVAAEALHLFMKRLKNDGFTKVFAKTTTHNVASQRVLEKNGFIKEEVSEETFDMNGQTFRFISYIGLLTEFS</sequence>
<dbReference type="GO" id="GO:0005737">
    <property type="term" value="C:cytoplasm"/>
    <property type="evidence" value="ECO:0007669"/>
    <property type="project" value="TreeGrafter"/>
</dbReference>
<dbReference type="AlphaFoldDB" id="A0A838CWK8"/>
<dbReference type="PANTHER" id="PTHR43792:SF8">
    <property type="entry name" value="[RIBOSOMAL PROTEIN US5]-ALANINE N-ACETYLTRANSFERASE"/>
    <property type="match status" value="1"/>
</dbReference>
<evidence type="ECO:0000256" key="2">
    <source>
        <dbReference type="ARBA" id="ARBA00023315"/>
    </source>
</evidence>
<dbReference type="Proteomes" id="UP000571017">
    <property type="component" value="Unassembled WGS sequence"/>
</dbReference>
<comment type="similarity">
    <text evidence="3">Belongs to the acetyltransferase family. RimJ subfamily.</text>
</comment>
<dbReference type="PANTHER" id="PTHR43792">
    <property type="entry name" value="GNAT FAMILY, PUTATIVE (AFU_ORTHOLOGUE AFUA_3G00765)-RELATED-RELATED"/>
    <property type="match status" value="1"/>
</dbReference>
<dbReference type="InterPro" id="IPR051531">
    <property type="entry name" value="N-acetyltransferase"/>
</dbReference>
<evidence type="ECO:0000256" key="1">
    <source>
        <dbReference type="ARBA" id="ARBA00022679"/>
    </source>
</evidence>
<feature type="domain" description="N-acetyltransferase" evidence="4">
    <location>
        <begin position="4"/>
        <end position="168"/>
    </location>
</feature>
<evidence type="ECO:0000313" key="6">
    <source>
        <dbReference type="Proteomes" id="UP000571017"/>
    </source>
</evidence>
<dbReference type="EMBL" id="JACEFG010000003">
    <property type="protein sequence ID" value="MBA2176314.1"/>
    <property type="molecule type" value="Genomic_DNA"/>
</dbReference>
<organism evidence="5 6">
    <name type="scientific">Halobacillus locisalis</name>
    <dbReference type="NCBI Taxonomy" id="220753"/>
    <lineage>
        <taxon>Bacteria</taxon>
        <taxon>Bacillati</taxon>
        <taxon>Bacillota</taxon>
        <taxon>Bacilli</taxon>
        <taxon>Bacillales</taxon>
        <taxon>Bacillaceae</taxon>
        <taxon>Halobacillus</taxon>
    </lineage>
</organism>
<protein>
    <submittedName>
        <fullName evidence="5">GNAT family N-acetyltransferase</fullName>
    </submittedName>
</protein>
<keyword evidence="2" id="KW-0012">Acyltransferase</keyword>
<proteinExistence type="inferred from homology"/>
<evidence type="ECO:0000259" key="4">
    <source>
        <dbReference type="PROSITE" id="PS51186"/>
    </source>
</evidence>
<dbReference type="SUPFAM" id="SSF55729">
    <property type="entry name" value="Acyl-CoA N-acyltransferases (Nat)"/>
    <property type="match status" value="1"/>
</dbReference>
<dbReference type="Gene3D" id="3.40.630.30">
    <property type="match status" value="1"/>
</dbReference>
<accession>A0A838CWK8</accession>
<dbReference type="InterPro" id="IPR016181">
    <property type="entry name" value="Acyl_CoA_acyltransferase"/>
</dbReference>
<keyword evidence="6" id="KW-1185">Reference proteome</keyword>
<comment type="caution">
    <text evidence="5">The sequence shown here is derived from an EMBL/GenBank/DDBJ whole genome shotgun (WGS) entry which is preliminary data.</text>
</comment>
<dbReference type="InterPro" id="IPR000182">
    <property type="entry name" value="GNAT_dom"/>
</dbReference>
<dbReference type="GO" id="GO:0008999">
    <property type="term" value="F:protein-N-terminal-alanine acetyltransferase activity"/>
    <property type="evidence" value="ECO:0007669"/>
    <property type="project" value="TreeGrafter"/>
</dbReference>
<evidence type="ECO:0000313" key="5">
    <source>
        <dbReference type="EMBL" id="MBA2176314.1"/>
    </source>
</evidence>
<dbReference type="Pfam" id="PF13302">
    <property type="entry name" value="Acetyltransf_3"/>
    <property type="match status" value="1"/>
</dbReference>
<reference evidence="5 6" key="1">
    <citation type="journal article" date="2004" name="Extremophiles">
        <title>Halobacillus locisalis sp. nov., a halophilic bacterium isolated from a marine solar saltern of the Yellow Sea in Korea.</title>
        <authorList>
            <person name="Yoon J.H."/>
            <person name="Kang K.H."/>
            <person name="Oh T.K."/>
            <person name="Park Y.H."/>
        </authorList>
    </citation>
    <scope>NUCLEOTIDE SEQUENCE [LARGE SCALE GENOMIC DNA]</scope>
    <source>
        <strain evidence="5 6">KCTC 3788</strain>
    </source>
</reference>
<dbReference type="PROSITE" id="PS51186">
    <property type="entry name" value="GNAT"/>
    <property type="match status" value="1"/>
</dbReference>
<evidence type="ECO:0000256" key="3">
    <source>
        <dbReference type="ARBA" id="ARBA00038502"/>
    </source>
</evidence>